<name>A0ABD6BRK2_9EURY</name>
<accession>A0ABD6BRK2</accession>
<comment type="caution">
    <text evidence="1">The sequence shown here is derived from an EMBL/GenBank/DDBJ whole genome shotgun (WGS) entry which is preliminary data.</text>
</comment>
<sequence length="122" mass="13888">MHDRYARLVRLISDYVDRNFRAAFQYDERDWTALYVRPDLATEDLQAAVPALADRARSHEPLVREPDYPELGTQRASISLHAEAVLVHFNEGPQSGVVATLETDVARNLSQFVARCESVLFE</sequence>
<proteinExistence type="predicted"/>
<protein>
    <recommendedName>
        <fullName evidence="3">SnoaL-like domain-containing protein</fullName>
    </recommendedName>
</protein>
<dbReference type="RefSeq" id="WP_267646298.1">
    <property type="nucleotide sequence ID" value="NZ_JANHGR010000001.1"/>
</dbReference>
<evidence type="ECO:0000313" key="1">
    <source>
        <dbReference type="EMBL" id="MFD1567320.1"/>
    </source>
</evidence>
<evidence type="ECO:0000313" key="2">
    <source>
        <dbReference type="Proteomes" id="UP001597139"/>
    </source>
</evidence>
<gene>
    <name evidence="1" type="ORF">ACFSAU_07430</name>
</gene>
<keyword evidence="2" id="KW-1185">Reference proteome</keyword>
<reference evidence="1 2" key="1">
    <citation type="journal article" date="2019" name="Int. J. Syst. Evol. Microbiol.">
        <title>The Global Catalogue of Microorganisms (GCM) 10K type strain sequencing project: providing services to taxonomists for standard genome sequencing and annotation.</title>
        <authorList>
            <consortium name="The Broad Institute Genomics Platform"/>
            <consortium name="The Broad Institute Genome Sequencing Center for Infectious Disease"/>
            <person name="Wu L."/>
            <person name="Ma J."/>
        </authorList>
    </citation>
    <scope>NUCLEOTIDE SEQUENCE [LARGE SCALE GENOMIC DNA]</scope>
    <source>
        <strain evidence="1 2">CGMCC 1.12859</strain>
    </source>
</reference>
<dbReference type="Pfam" id="PF24366">
    <property type="entry name" value="DUF7522"/>
    <property type="match status" value="1"/>
</dbReference>
<dbReference type="AlphaFoldDB" id="A0ABD6BRK2"/>
<dbReference type="InterPro" id="IPR055944">
    <property type="entry name" value="DUF7522"/>
</dbReference>
<dbReference type="EMBL" id="JBHUCZ010000003">
    <property type="protein sequence ID" value="MFD1567320.1"/>
    <property type="molecule type" value="Genomic_DNA"/>
</dbReference>
<evidence type="ECO:0008006" key="3">
    <source>
        <dbReference type="Google" id="ProtNLM"/>
    </source>
</evidence>
<dbReference type="Proteomes" id="UP001597139">
    <property type="component" value="Unassembled WGS sequence"/>
</dbReference>
<organism evidence="1 2">
    <name type="scientific">Halolamina litorea</name>
    <dbReference type="NCBI Taxonomy" id="1515593"/>
    <lineage>
        <taxon>Archaea</taxon>
        <taxon>Methanobacteriati</taxon>
        <taxon>Methanobacteriota</taxon>
        <taxon>Stenosarchaea group</taxon>
        <taxon>Halobacteria</taxon>
        <taxon>Halobacteriales</taxon>
        <taxon>Haloferacaceae</taxon>
    </lineage>
</organism>